<feature type="region of interest" description="Disordered" evidence="1">
    <location>
        <begin position="18"/>
        <end position="43"/>
    </location>
</feature>
<dbReference type="GO" id="GO:0004386">
    <property type="term" value="F:helicase activity"/>
    <property type="evidence" value="ECO:0007669"/>
    <property type="project" value="UniProtKB-KW"/>
</dbReference>
<organism evidence="2 3">
    <name type="scientific">Acinetobacter phage vB_AbaS_D0</name>
    <dbReference type="NCBI Taxonomy" id="2510492"/>
    <lineage>
        <taxon>Viruses</taxon>
        <taxon>Duplodnaviria</taxon>
        <taxon>Heunggongvirae</taxon>
        <taxon>Uroviricota</taxon>
        <taxon>Caudoviricetes</taxon>
        <taxon>Lokivirus</taxon>
        <taxon>Lokivirus IMEAB3</taxon>
    </lineage>
</organism>
<accession>A0A481S2X9</accession>
<keyword evidence="2" id="KW-0547">Nucleotide-binding</keyword>
<protein>
    <submittedName>
        <fullName evidence="2">DNA primase/helicase</fullName>
    </submittedName>
</protein>
<keyword evidence="2" id="KW-0067">ATP-binding</keyword>
<evidence type="ECO:0000313" key="2">
    <source>
        <dbReference type="EMBL" id="QBG78725.1"/>
    </source>
</evidence>
<evidence type="ECO:0000256" key="1">
    <source>
        <dbReference type="SAM" id="MobiDB-lite"/>
    </source>
</evidence>
<proteinExistence type="predicted"/>
<gene>
    <name evidence="2" type="ORF">vBAbaSD0_31</name>
</gene>
<keyword evidence="2" id="KW-0347">Helicase</keyword>
<sequence>MLPNELTALNQWVVWREEQNPDPSKKPRKIPYRPHDTAKRASSKDPFTWSSYALAVQVALDPSNNFTGIGFVLHEDDPYCCIDLDDSGLTPERWALHLDIVKRFNSYTERSHSKQGVHIWVKADNQAGNKDSSNGIEIYTQERFIVMTGDVISDLSTDESISTHIQDAPFLVSQLRASFFTEKARELSEIDIKTTKTDQEIWELANRNPLFSQLFFGTYDKERLGKSEADLAFCNCLSWFMQDRDKIFWAWKQSALYRDYAERTMLDYTISESFNNVIEKIDNTVLMEKMRKEIEFKNAQSEIHETEVEPMKEIDETLPMPQGLMQEITRFIYEAAPLPVYEIALAGAMSLMAGICGRSYSISGTGLNLYTVLLAETGRGKDAAASGITTLLSAVPIPNATKYILPSSIASAPALQKHLAKQPSGVSMLEEFGLLLQKWTSKKANPNTEDFRRLILQLYSASSHGKFLSENIHSDSDKNSNRVERPAFSFFGDSTPSTFYTALDEGLVGEGLLSRFTVIQYRGKRVYDNPNRIVEPSPMLVSKLTDLLSYVMRLEANNQVCYVGMTEEANTMSKAYSRRVTQLINESNDSTVEMWNRANLMALRLAALHAVSINYLNPIIDKVSLDWGIAIVENSVASFKRELDSGNVGDINSDIRQINDAKRKIKEYYTKPYEACAKGYKVRKDLWEAKIVTYSYLHNSLTKLASFKKDSLKATDVLNKVITALISSGDIKLLSEQDMSKHNFTGKGYILVNTALLQ</sequence>
<reference evidence="2 3" key="1">
    <citation type="submission" date="2019-01" db="EMBL/GenBank/DDBJ databases">
        <authorList>
            <person name="Yuan Y."/>
            <person name="Xu Y."/>
        </authorList>
    </citation>
    <scope>NUCLEOTIDE SEQUENCE [LARGE SCALE GENOMIC DNA]</scope>
</reference>
<feature type="compositionally biased region" description="Basic and acidic residues" evidence="1">
    <location>
        <begin position="33"/>
        <end position="43"/>
    </location>
</feature>
<evidence type="ECO:0000313" key="3">
    <source>
        <dbReference type="Proteomes" id="UP000291908"/>
    </source>
</evidence>
<dbReference type="Proteomes" id="UP000291908">
    <property type="component" value="Genome"/>
</dbReference>
<dbReference type="Pfam" id="PF13148">
    <property type="entry name" value="DUF3987"/>
    <property type="match status" value="1"/>
</dbReference>
<dbReference type="EMBL" id="MK411820">
    <property type="protein sequence ID" value="QBG78725.1"/>
    <property type="molecule type" value="Genomic_DNA"/>
</dbReference>
<name>A0A481S2X9_9CAUD</name>
<keyword evidence="2" id="KW-0378">Hydrolase</keyword>
<dbReference type="InterPro" id="IPR025048">
    <property type="entry name" value="DUF3987"/>
</dbReference>